<accession>A0A1T4ZYZ3</accession>
<dbReference type="EMBL" id="FUYS01000001">
    <property type="protein sequence ID" value="SKB28004.1"/>
    <property type="molecule type" value="Genomic_DNA"/>
</dbReference>
<dbReference type="Proteomes" id="UP000190541">
    <property type="component" value="Unassembled WGS sequence"/>
</dbReference>
<protein>
    <submittedName>
        <fullName evidence="1">Uncharacterized protein</fullName>
    </submittedName>
</protein>
<evidence type="ECO:0000313" key="1">
    <source>
        <dbReference type="EMBL" id="SKB28004.1"/>
    </source>
</evidence>
<name>A0A1T4ZYZ3_9SPHI</name>
<gene>
    <name evidence="1" type="ORF">SAMN05660226_00320</name>
</gene>
<keyword evidence="2" id="KW-1185">Reference proteome</keyword>
<reference evidence="1 2" key="1">
    <citation type="submission" date="2017-02" db="EMBL/GenBank/DDBJ databases">
        <authorList>
            <person name="Peterson S.W."/>
        </authorList>
    </citation>
    <scope>NUCLEOTIDE SEQUENCE [LARGE SCALE GENOMIC DNA]</scope>
    <source>
        <strain evidence="1 2">DSM 22899</strain>
    </source>
</reference>
<proteinExistence type="predicted"/>
<dbReference type="AlphaFoldDB" id="A0A1T4ZYZ3"/>
<organism evidence="1 2">
    <name type="scientific">Parapedobacter luteus</name>
    <dbReference type="NCBI Taxonomy" id="623280"/>
    <lineage>
        <taxon>Bacteria</taxon>
        <taxon>Pseudomonadati</taxon>
        <taxon>Bacteroidota</taxon>
        <taxon>Sphingobacteriia</taxon>
        <taxon>Sphingobacteriales</taxon>
        <taxon>Sphingobacteriaceae</taxon>
        <taxon>Parapedobacter</taxon>
    </lineage>
</organism>
<evidence type="ECO:0000313" key="2">
    <source>
        <dbReference type="Proteomes" id="UP000190541"/>
    </source>
</evidence>
<sequence length="47" mass="5444">MYIEKLPITVLCRYNVRSVLPSLGYHRVLSRITHRLAVWSADSNTTL</sequence>